<sequence>MPGKAKTILMWVVIVFLLYAVIKSPDRAADIVQAIWDVIMGAFASFGQFVQSLIE</sequence>
<dbReference type="STRING" id="43678.OJAG_14820"/>
<accession>A0A163RWW6</accession>
<keyword evidence="1" id="KW-1133">Transmembrane helix</keyword>
<feature type="transmembrane region" description="Helical" evidence="1">
    <location>
        <begin position="34"/>
        <end position="54"/>
    </location>
</feature>
<comment type="caution">
    <text evidence="2">The sequence shown here is derived from an EMBL/GenBank/DDBJ whole genome shotgun (WGS) entry which is preliminary data.</text>
</comment>
<dbReference type="RefSeq" id="WP_169834240.1">
    <property type="nucleotide sequence ID" value="NZ_JBEPRG010000019.1"/>
</dbReference>
<evidence type="ECO:0000313" key="2">
    <source>
        <dbReference type="EMBL" id="KZM35781.1"/>
    </source>
</evidence>
<evidence type="ECO:0000313" key="5">
    <source>
        <dbReference type="Proteomes" id="UP000093412"/>
    </source>
</evidence>
<dbReference type="EMBL" id="LRIE01000065">
    <property type="protein sequence ID" value="KZM35781.1"/>
    <property type="molecule type" value="Genomic_DNA"/>
</dbReference>
<keyword evidence="1" id="KW-0472">Membrane</keyword>
<proteinExistence type="predicted"/>
<dbReference type="PATRIC" id="fig|43678.3.peg.1550"/>
<name>A0A163RWW6_9CELL</name>
<keyword evidence="5" id="KW-1185">Reference proteome</keyword>
<dbReference type="EMBL" id="MAQA01000045">
    <property type="protein sequence ID" value="OCI30090.1"/>
    <property type="molecule type" value="Genomic_DNA"/>
</dbReference>
<dbReference type="Proteomes" id="UP000076447">
    <property type="component" value="Unassembled WGS sequence"/>
</dbReference>
<organism evidence="2 4">
    <name type="scientific">Oerskovia enterophila</name>
    <dbReference type="NCBI Taxonomy" id="43678"/>
    <lineage>
        <taxon>Bacteria</taxon>
        <taxon>Bacillati</taxon>
        <taxon>Actinomycetota</taxon>
        <taxon>Actinomycetes</taxon>
        <taxon>Micrococcales</taxon>
        <taxon>Cellulomonadaceae</taxon>
        <taxon>Oerskovia</taxon>
    </lineage>
</organism>
<keyword evidence="1" id="KW-0812">Transmembrane</keyword>
<feature type="transmembrane region" description="Helical" evidence="1">
    <location>
        <begin position="6"/>
        <end position="22"/>
    </location>
</feature>
<dbReference type="Proteomes" id="UP000093412">
    <property type="component" value="Unassembled WGS sequence"/>
</dbReference>
<reference evidence="3 5" key="2">
    <citation type="submission" date="2016-06" db="EMBL/GenBank/DDBJ databases">
        <title>Genome sequence of Oerskovia enterophila DSM 43852.</title>
        <authorList>
            <person name="Poehlein A."/>
            <person name="Jag V."/>
            <person name="Bengelsdorf F.R."/>
            <person name="Daniel R."/>
            <person name="Duerre P."/>
        </authorList>
    </citation>
    <scope>NUCLEOTIDE SEQUENCE [LARGE SCALE GENOMIC DNA]</scope>
    <source>
        <strain evidence="3 5">DSM 43852</strain>
    </source>
</reference>
<evidence type="ECO:0000313" key="4">
    <source>
        <dbReference type="Proteomes" id="UP000076447"/>
    </source>
</evidence>
<evidence type="ECO:0000313" key="3">
    <source>
        <dbReference type="EMBL" id="OCI30090.1"/>
    </source>
</evidence>
<gene>
    <name evidence="3" type="ORF">OERS_31870</name>
    <name evidence="2" type="ORF">OJAG_14820</name>
</gene>
<protein>
    <submittedName>
        <fullName evidence="2">Uncharacterized protein</fullName>
    </submittedName>
</protein>
<dbReference type="AlphaFoldDB" id="A0A163RWW6"/>
<evidence type="ECO:0000256" key="1">
    <source>
        <dbReference type="SAM" id="Phobius"/>
    </source>
</evidence>
<reference evidence="2 4" key="1">
    <citation type="submission" date="2016-01" db="EMBL/GenBank/DDBJ databases">
        <title>Genome sequence of Oerskovia enterophila VJag, an agar and cellulose degrading bacterium.</title>
        <authorList>
            <person name="Poehlein A."/>
            <person name="Jag V."/>
            <person name="Bengelsdorf F."/>
            <person name="Duerre P."/>
            <person name="Daniel R."/>
        </authorList>
    </citation>
    <scope>NUCLEOTIDE SEQUENCE [LARGE SCALE GENOMIC DNA]</scope>
    <source>
        <strain evidence="2 4">VJag</strain>
    </source>
</reference>